<evidence type="ECO:0000256" key="6">
    <source>
        <dbReference type="ARBA" id="ARBA00022679"/>
    </source>
</evidence>
<feature type="site" description="Involved in the stabilization of negative charge on the oxyanion by the formation of the oxyanion hole" evidence="13">
    <location>
        <position position="126"/>
    </location>
</feature>
<sequence>MQDIQKVDEESKFKIDQSGDVSSPLGFISGGLHTGLRKSKHDFGWIYSTTEAQAAGVYTLNRFKAAPLQLTQDSIAVNNTLQAIVVNSAIANACTGEQGIKDAQDMQSWVAQKLNIANNNVGVASTGVIGDFLPMDKIQYGAEHVLEEQYNYGENFNKAILTTDLFPKHVAVEVDIDGQKVTIGGTAKGSGMIHPNMATMLGFITTDANIAASKLQQVLKSAIDSSFNMITVDGDCSTNDMVLFMANGQVNHNELDEKHPNWHAFVVAVKYVCSTLAKSIAKDGEGATKLVTSKVTGAENIEEARKIAKSIVSSNLVKTAIHGEDANFGRIVAAIGYASELVDPNETFVTLCGLPVVDKGVFLSFDEEKMKKRLSEDNIAISAQVGNGEGQAIAYGCDLSYDYVRINASYRT</sequence>
<dbReference type="EC" id="2.3.1.1" evidence="13"/>
<comment type="similarity">
    <text evidence="2 13">Belongs to the ArgJ family.</text>
</comment>
<comment type="pathway">
    <text evidence="13">Amino-acid biosynthesis; L-arginine biosynthesis; L-ornithine and N-acetyl-L-glutamate from L-glutamate and N(2)-acetyl-L-ornithine (cyclic): step 1/1.</text>
</comment>
<keyword evidence="9 13" id="KW-0012">Acyltransferase</keyword>
<dbReference type="GO" id="GO:0004042">
    <property type="term" value="F:L-glutamate N-acetyltransferase activity"/>
    <property type="evidence" value="ECO:0007669"/>
    <property type="project" value="UniProtKB-UniRule"/>
</dbReference>
<comment type="catalytic activity">
    <reaction evidence="11 13">
        <text>N(2)-acetyl-L-ornithine + L-glutamate = N-acetyl-L-glutamate + L-ornithine</text>
        <dbReference type="Rhea" id="RHEA:15349"/>
        <dbReference type="ChEBI" id="CHEBI:29985"/>
        <dbReference type="ChEBI" id="CHEBI:44337"/>
        <dbReference type="ChEBI" id="CHEBI:46911"/>
        <dbReference type="ChEBI" id="CHEBI:57805"/>
        <dbReference type="EC" id="2.3.1.35"/>
    </reaction>
</comment>
<feature type="site" description="Involved in the stabilization of negative charge on the oxyanion by the formation of the oxyanion hole" evidence="13">
    <location>
        <position position="127"/>
    </location>
</feature>
<organism evidence="14 15">
    <name type="scientific">Staphylococcus kloosii</name>
    <dbReference type="NCBI Taxonomy" id="29384"/>
    <lineage>
        <taxon>Bacteria</taxon>
        <taxon>Bacillati</taxon>
        <taxon>Bacillota</taxon>
        <taxon>Bacilli</taxon>
        <taxon>Bacillales</taxon>
        <taxon>Staphylococcaceae</taxon>
        <taxon>Staphylococcus</taxon>
    </lineage>
</organism>
<dbReference type="Gene3D" id="3.10.20.340">
    <property type="entry name" value="ArgJ beta chain, C-terminal domain"/>
    <property type="match status" value="1"/>
</dbReference>
<dbReference type="Pfam" id="PF01960">
    <property type="entry name" value="ArgJ"/>
    <property type="match status" value="1"/>
</dbReference>
<dbReference type="SUPFAM" id="SSF56266">
    <property type="entry name" value="DmpA/ArgJ-like"/>
    <property type="match status" value="1"/>
</dbReference>
<keyword evidence="13" id="KW-0963">Cytoplasm</keyword>
<feature type="binding site" evidence="13">
    <location>
        <position position="285"/>
    </location>
    <ligand>
        <name>substrate</name>
    </ligand>
</feature>
<dbReference type="GO" id="GO:0004358">
    <property type="term" value="F:L-glutamate N-acetyltransferase activity, acting on acetyl-L-ornithine as donor"/>
    <property type="evidence" value="ECO:0007669"/>
    <property type="project" value="UniProtKB-UniRule"/>
</dbReference>
<evidence type="ECO:0000256" key="3">
    <source>
        <dbReference type="ARBA" id="ARBA00011475"/>
    </source>
</evidence>
<keyword evidence="5 13" id="KW-0028">Amino-acid biosynthesis</keyword>
<comment type="pathway">
    <text evidence="13">Amino-acid biosynthesis; L-arginine biosynthesis; N(2)-acetyl-L-ornithine from L-glutamate: step 1/4.</text>
</comment>
<dbReference type="RefSeq" id="WP_061853815.1">
    <property type="nucleotide sequence ID" value="NZ_LUGM01000002.1"/>
</dbReference>
<evidence type="ECO:0000256" key="13">
    <source>
        <dbReference type="HAMAP-Rule" id="MF_01106"/>
    </source>
</evidence>
<proteinExistence type="inferred from homology"/>
<dbReference type="CDD" id="cd02152">
    <property type="entry name" value="OAT"/>
    <property type="match status" value="1"/>
</dbReference>
<comment type="function">
    <text evidence="12 13">Catalyzes two activities which are involved in the cyclic version of arginine biosynthesis: the synthesis of N-acetylglutamate from glutamate and acetyl-CoA as the acetyl donor, and of ornithine by transacetylation between N(2)-acetylornithine and glutamate.</text>
</comment>
<dbReference type="FunFam" id="3.30.2330.10:FF:000001">
    <property type="entry name" value="Arginine biosynthesis bifunctional protein ArgJ, mitochondrial"/>
    <property type="match status" value="1"/>
</dbReference>
<reference evidence="14 15" key="1">
    <citation type="submission" date="2016-02" db="EMBL/GenBank/DDBJ databases">
        <title>Draft genome sequence of hydrocarbon degrading Staphylococcus saprophyticus Strain CNV2, isolated from crude-oil contaminated soil from Noonmati Oil Refinery, Guwahati, Assam, India.</title>
        <authorList>
            <person name="Mukherjee A."/>
            <person name="Chettri B."/>
            <person name="Langpoklakpam J."/>
            <person name="Singh A.K."/>
            <person name="Chattopadhyay D.J."/>
        </authorList>
    </citation>
    <scope>NUCLEOTIDE SEQUENCE [LARGE SCALE GENOMIC DNA]</scope>
    <source>
        <strain evidence="14 15">CNV2</strain>
    </source>
</reference>
<evidence type="ECO:0000256" key="5">
    <source>
        <dbReference type="ARBA" id="ARBA00022605"/>
    </source>
</evidence>
<evidence type="ECO:0000256" key="11">
    <source>
        <dbReference type="ARBA" id="ARBA00049439"/>
    </source>
</evidence>
<feature type="site" description="Cleavage; by autolysis" evidence="13">
    <location>
        <begin position="198"/>
        <end position="199"/>
    </location>
</feature>
<evidence type="ECO:0000256" key="8">
    <source>
        <dbReference type="ARBA" id="ARBA00023268"/>
    </source>
</evidence>
<comment type="subunit">
    <text evidence="3 13">Heterotetramer of two alpha and two beta chains.</text>
</comment>
<feature type="active site" description="Nucleophile" evidence="13">
    <location>
        <position position="199"/>
    </location>
</feature>
<name>A0A151A2E4_9STAP</name>
<dbReference type="InterPro" id="IPR042195">
    <property type="entry name" value="ArgJ_beta_C"/>
</dbReference>
<dbReference type="EMBL" id="LUGM01000002">
    <property type="protein sequence ID" value="KYH13584.1"/>
    <property type="molecule type" value="Genomic_DNA"/>
</dbReference>
<protein>
    <recommendedName>
        <fullName evidence="13">Arginine biosynthesis bifunctional protein ArgJ</fullName>
    </recommendedName>
    <domain>
        <recommendedName>
            <fullName evidence="13">Glutamate N-acetyltransferase</fullName>
            <ecNumber evidence="13">2.3.1.35</ecNumber>
        </recommendedName>
        <alternativeName>
            <fullName evidence="13">Ornithine acetyltransferase</fullName>
            <shortName evidence="13">OATase</shortName>
        </alternativeName>
        <alternativeName>
            <fullName evidence="13">Ornithine transacetylase</fullName>
        </alternativeName>
    </domain>
    <domain>
        <recommendedName>
            <fullName evidence="13">Amino-acid acetyltransferase</fullName>
            <ecNumber evidence="13">2.3.1.1</ecNumber>
        </recommendedName>
        <alternativeName>
            <fullName evidence="13">N-acetylglutamate synthase</fullName>
            <shortName evidence="13">AGSase</shortName>
        </alternativeName>
    </domain>
    <component>
        <recommendedName>
            <fullName evidence="13">Arginine biosynthesis bifunctional protein ArgJ alpha chain</fullName>
        </recommendedName>
    </component>
    <component>
        <recommendedName>
            <fullName evidence="13">Arginine biosynthesis bifunctional protein ArgJ beta chain</fullName>
        </recommendedName>
    </component>
</protein>
<keyword evidence="4 13" id="KW-0055">Arginine biosynthesis</keyword>
<dbReference type="FunFam" id="3.60.70.12:FF:000001">
    <property type="entry name" value="Arginine biosynthesis bifunctional protein ArgJ, chloroplastic"/>
    <property type="match status" value="1"/>
</dbReference>
<evidence type="ECO:0000256" key="7">
    <source>
        <dbReference type="ARBA" id="ARBA00022813"/>
    </source>
</evidence>
<comment type="caution">
    <text evidence="14">The sequence shown here is derived from an EMBL/GenBank/DDBJ whole genome shotgun (WGS) entry which is preliminary data.</text>
</comment>
<feature type="binding site" evidence="13">
    <location>
        <position position="199"/>
    </location>
    <ligand>
        <name>substrate</name>
    </ligand>
</feature>
<feature type="binding site" evidence="13">
    <location>
        <position position="412"/>
    </location>
    <ligand>
        <name>substrate</name>
    </ligand>
</feature>
<feature type="binding site" evidence="13">
    <location>
        <position position="407"/>
    </location>
    <ligand>
        <name>substrate</name>
    </ligand>
</feature>
<evidence type="ECO:0000313" key="15">
    <source>
        <dbReference type="Proteomes" id="UP000075418"/>
    </source>
</evidence>
<dbReference type="Gene3D" id="3.60.70.12">
    <property type="entry name" value="L-amino peptidase D-ALA esterase/amidase"/>
    <property type="match status" value="1"/>
</dbReference>
<dbReference type="EC" id="2.3.1.35" evidence="13"/>
<evidence type="ECO:0000256" key="12">
    <source>
        <dbReference type="ARBA" id="ARBA00054976"/>
    </source>
</evidence>
<keyword evidence="7 13" id="KW-0068">Autocatalytic cleavage</keyword>
<dbReference type="Gene3D" id="3.30.2330.10">
    <property type="entry name" value="arginine biosynthesis bifunctional protein suprefamily"/>
    <property type="match status" value="1"/>
</dbReference>
<comment type="subcellular location">
    <subcellularLocation>
        <location evidence="1 13">Cytoplasm</location>
    </subcellularLocation>
</comment>
<accession>A0A151A2E4</accession>
<evidence type="ECO:0000256" key="1">
    <source>
        <dbReference type="ARBA" id="ARBA00004496"/>
    </source>
</evidence>
<evidence type="ECO:0000256" key="4">
    <source>
        <dbReference type="ARBA" id="ARBA00022571"/>
    </source>
</evidence>
<evidence type="ECO:0000256" key="10">
    <source>
        <dbReference type="ARBA" id="ARBA00048372"/>
    </source>
</evidence>
<dbReference type="HAMAP" id="MF_01106">
    <property type="entry name" value="ArgJ"/>
    <property type="match status" value="1"/>
</dbReference>
<feature type="chain" id="PRO_5023233778" description="Arginine biosynthesis bifunctional protein ArgJ alpha chain" evidence="13">
    <location>
        <begin position="1"/>
        <end position="198"/>
    </location>
</feature>
<keyword evidence="6 13" id="KW-0808">Transferase</keyword>
<dbReference type="NCBIfam" id="NF003802">
    <property type="entry name" value="PRK05388.1"/>
    <property type="match status" value="1"/>
</dbReference>
<dbReference type="GO" id="GO:0006526">
    <property type="term" value="P:L-arginine biosynthetic process"/>
    <property type="evidence" value="ECO:0007669"/>
    <property type="project" value="UniProtKB-UniRule"/>
</dbReference>
<dbReference type="PANTHER" id="PTHR23100">
    <property type="entry name" value="ARGININE BIOSYNTHESIS BIFUNCTIONAL PROTEIN ARGJ"/>
    <property type="match status" value="1"/>
</dbReference>
<dbReference type="NCBIfam" id="TIGR00120">
    <property type="entry name" value="ArgJ"/>
    <property type="match status" value="1"/>
</dbReference>
<gene>
    <name evidence="13" type="primary">argJ</name>
    <name evidence="14" type="ORF">A0131_02010</name>
</gene>
<comment type="catalytic activity">
    <reaction evidence="10 13">
        <text>L-glutamate + acetyl-CoA = N-acetyl-L-glutamate + CoA + H(+)</text>
        <dbReference type="Rhea" id="RHEA:24292"/>
        <dbReference type="ChEBI" id="CHEBI:15378"/>
        <dbReference type="ChEBI" id="CHEBI:29985"/>
        <dbReference type="ChEBI" id="CHEBI:44337"/>
        <dbReference type="ChEBI" id="CHEBI:57287"/>
        <dbReference type="ChEBI" id="CHEBI:57288"/>
        <dbReference type="EC" id="2.3.1.1"/>
    </reaction>
</comment>
<dbReference type="Proteomes" id="UP000075418">
    <property type="component" value="Unassembled WGS sequence"/>
</dbReference>
<evidence type="ECO:0000256" key="2">
    <source>
        <dbReference type="ARBA" id="ARBA00006774"/>
    </source>
</evidence>
<dbReference type="GO" id="GO:0006592">
    <property type="term" value="P:ornithine biosynthetic process"/>
    <property type="evidence" value="ECO:0007669"/>
    <property type="project" value="TreeGrafter"/>
</dbReference>
<dbReference type="AlphaFoldDB" id="A0A151A2E4"/>
<feature type="binding site" evidence="13">
    <location>
        <position position="162"/>
    </location>
    <ligand>
        <name>substrate</name>
    </ligand>
</feature>
<dbReference type="UniPathway" id="UPA00068">
    <property type="reaction ID" value="UER00106"/>
</dbReference>
<dbReference type="PANTHER" id="PTHR23100:SF0">
    <property type="entry name" value="ARGININE BIOSYNTHESIS BIFUNCTIONAL PROTEIN ARGJ, MITOCHONDRIAL"/>
    <property type="match status" value="1"/>
</dbReference>
<keyword evidence="8 13" id="KW-0511">Multifunctional enzyme</keyword>
<dbReference type="InterPro" id="IPR002813">
    <property type="entry name" value="Arg_biosynth_ArgJ"/>
</dbReference>
<feature type="binding site" evidence="13">
    <location>
        <position position="188"/>
    </location>
    <ligand>
        <name>substrate</name>
    </ligand>
</feature>
<evidence type="ECO:0000313" key="14">
    <source>
        <dbReference type="EMBL" id="KYH13584.1"/>
    </source>
</evidence>
<dbReference type="GO" id="GO:0005737">
    <property type="term" value="C:cytoplasm"/>
    <property type="evidence" value="ECO:0007669"/>
    <property type="project" value="UniProtKB-SubCell"/>
</dbReference>
<evidence type="ECO:0000256" key="9">
    <source>
        <dbReference type="ARBA" id="ARBA00023315"/>
    </source>
</evidence>
<dbReference type="InterPro" id="IPR016117">
    <property type="entry name" value="ArgJ-like_dom_sf"/>
</dbReference>
<feature type="chain" id="PRO_5023233777" description="Arginine biosynthesis bifunctional protein ArgJ beta chain" evidence="13">
    <location>
        <begin position="199"/>
        <end position="412"/>
    </location>
</feature>
<dbReference type="FunFam" id="3.10.20.340:FF:000001">
    <property type="entry name" value="Arginine biosynthesis bifunctional protein ArgJ, chloroplastic"/>
    <property type="match status" value="1"/>
</dbReference>